<evidence type="ECO:0000313" key="3">
    <source>
        <dbReference type="Proteomes" id="UP000591735"/>
    </source>
</evidence>
<dbReference type="GO" id="GO:0010181">
    <property type="term" value="F:FMN binding"/>
    <property type="evidence" value="ECO:0007669"/>
    <property type="project" value="InterPro"/>
</dbReference>
<dbReference type="InterPro" id="IPR001155">
    <property type="entry name" value="OxRdtase_FMN_N"/>
</dbReference>
<dbReference type="GO" id="GO:0005829">
    <property type="term" value="C:cytosol"/>
    <property type="evidence" value="ECO:0007669"/>
    <property type="project" value="TreeGrafter"/>
</dbReference>
<proteinExistence type="predicted"/>
<accession>A0A840UDW6</accession>
<name>A0A840UDW6_9GAMM</name>
<sequence length="372" mass="41081">MTTEMNLGPLFEPFELRDLKLRNRVAMAPMTRNFSPGGVPGENVVDYYRRRAEAGVGLIITEGTVVNHPAANGYPDVPAFYGEQALAGWKNVVDAVHKAGGTIFPQLWHVGAVRKEGMEPDLSVPGYSPSGLYGPGKPNGKAMTREDIQDVVKAFGEAAANAQKLGFDGVEIHGAHGYLLDQFLWEGTNQRDDEYGGSMANRLRFVVEIVEEVRRQVGPDYPVMLRFSQWKMQDYEAKLATTPEELEALLKPLSDAGVDIFHASTRRFWEAEFEGSNLNLAGWTQKLTGKPAMSVGSVGLTEDFISGTFASDKPSVQQSGIDELVERMNNHEFELIAVGRALLQDPEWLVKVREGRLSEVKDFSKSALGELY</sequence>
<dbReference type="EMBL" id="JACHFE010000005">
    <property type="protein sequence ID" value="MBB5321570.1"/>
    <property type="molecule type" value="Genomic_DNA"/>
</dbReference>
<evidence type="ECO:0000259" key="1">
    <source>
        <dbReference type="Pfam" id="PF00724"/>
    </source>
</evidence>
<comment type="caution">
    <text evidence="2">The sequence shown here is derived from an EMBL/GenBank/DDBJ whole genome shotgun (WGS) entry which is preliminary data.</text>
</comment>
<dbReference type="AlphaFoldDB" id="A0A840UDW6"/>
<protein>
    <submittedName>
        <fullName evidence="2">2,4-dienoyl-CoA reductase-like NADH-dependent reductase (Old Yellow Enzyme family)</fullName>
    </submittedName>
</protein>
<dbReference type="InterPro" id="IPR045247">
    <property type="entry name" value="Oye-like"/>
</dbReference>
<dbReference type="GO" id="GO:0016491">
    <property type="term" value="F:oxidoreductase activity"/>
    <property type="evidence" value="ECO:0007669"/>
    <property type="project" value="InterPro"/>
</dbReference>
<dbReference type="Gene3D" id="3.20.20.70">
    <property type="entry name" value="Aldolase class I"/>
    <property type="match status" value="1"/>
</dbReference>
<dbReference type="Proteomes" id="UP000591735">
    <property type="component" value="Unassembled WGS sequence"/>
</dbReference>
<dbReference type="InterPro" id="IPR013785">
    <property type="entry name" value="Aldolase_TIM"/>
</dbReference>
<organism evidence="2 3">
    <name type="scientific">Marinobacter oulmenensis</name>
    <dbReference type="NCBI Taxonomy" id="643747"/>
    <lineage>
        <taxon>Bacteria</taxon>
        <taxon>Pseudomonadati</taxon>
        <taxon>Pseudomonadota</taxon>
        <taxon>Gammaproteobacteria</taxon>
        <taxon>Pseudomonadales</taxon>
        <taxon>Marinobacteraceae</taxon>
        <taxon>Marinobacter</taxon>
    </lineage>
</organism>
<dbReference type="PANTHER" id="PTHR22893">
    <property type="entry name" value="NADH OXIDOREDUCTASE-RELATED"/>
    <property type="match status" value="1"/>
</dbReference>
<evidence type="ECO:0000313" key="2">
    <source>
        <dbReference type="EMBL" id="MBB5321570.1"/>
    </source>
</evidence>
<dbReference type="CDD" id="cd04747">
    <property type="entry name" value="OYE_like_5_FMN"/>
    <property type="match status" value="1"/>
</dbReference>
<keyword evidence="3" id="KW-1185">Reference proteome</keyword>
<dbReference type="Pfam" id="PF00724">
    <property type="entry name" value="Oxidored_FMN"/>
    <property type="match status" value="1"/>
</dbReference>
<gene>
    <name evidence="2" type="ORF">HNR38_002064</name>
</gene>
<dbReference type="FunFam" id="3.20.20.70:FF:000262">
    <property type="entry name" value="NADH:flavin oxidoreductase"/>
    <property type="match status" value="1"/>
</dbReference>
<dbReference type="SUPFAM" id="SSF51395">
    <property type="entry name" value="FMN-linked oxidoreductases"/>
    <property type="match status" value="1"/>
</dbReference>
<reference evidence="2 3" key="1">
    <citation type="submission" date="2020-08" db="EMBL/GenBank/DDBJ databases">
        <title>Genomic Encyclopedia of Type Strains, Phase IV (KMG-IV): sequencing the most valuable type-strain genomes for metagenomic binning, comparative biology and taxonomic classification.</title>
        <authorList>
            <person name="Goeker M."/>
        </authorList>
    </citation>
    <scope>NUCLEOTIDE SEQUENCE [LARGE SCALE GENOMIC DNA]</scope>
    <source>
        <strain evidence="2 3">DSM 22359</strain>
    </source>
</reference>
<dbReference type="PANTHER" id="PTHR22893:SF55">
    <property type="entry name" value="OXIDOREDUCTASE-RELATED"/>
    <property type="match status" value="1"/>
</dbReference>
<feature type="domain" description="NADH:flavin oxidoreductase/NADH oxidase N-terminal" evidence="1">
    <location>
        <begin position="10"/>
        <end position="297"/>
    </location>
</feature>